<protein>
    <submittedName>
        <fullName evidence="1">Uncharacterized protein</fullName>
    </submittedName>
</protein>
<reference evidence="1 2" key="2">
    <citation type="journal article" date="2022" name="Mol. Ecol. Resour.">
        <title>The genomes of chicory, endive, great burdock and yacon provide insights into Asteraceae paleo-polyploidization history and plant inulin production.</title>
        <authorList>
            <person name="Fan W."/>
            <person name="Wang S."/>
            <person name="Wang H."/>
            <person name="Wang A."/>
            <person name="Jiang F."/>
            <person name="Liu H."/>
            <person name="Zhao H."/>
            <person name="Xu D."/>
            <person name="Zhang Y."/>
        </authorList>
    </citation>
    <scope>NUCLEOTIDE SEQUENCE [LARGE SCALE GENOMIC DNA]</scope>
    <source>
        <strain evidence="2">cv. Punajuju</strain>
        <tissue evidence="1">Leaves</tissue>
    </source>
</reference>
<dbReference type="Proteomes" id="UP001055811">
    <property type="component" value="Linkage Group LG09"/>
</dbReference>
<organism evidence="1 2">
    <name type="scientific">Cichorium intybus</name>
    <name type="common">Chicory</name>
    <dbReference type="NCBI Taxonomy" id="13427"/>
    <lineage>
        <taxon>Eukaryota</taxon>
        <taxon>Viridiplantae</taxon>
        <taxon>Streptophyta</taxon>
        <taxon>Embryophyta</taxon>
        <taxon>Tracheophyta</taxon>
        <taxon>Spermatophyta</taxon>
        <taxon>Magnoliopsida</taxon>
        <taxon>eudicotyledons</taxon>
        <taxon>Gunneridae</taxon>
        <taxon>Pentapetalae</taxon>
        <taxon>asterids</taxon>
        <taxon>campanulids</taxon>
        <taxon>Asterales</taxon>
        <taxon>Asteraceae</taxon>
        <taxon>Cichorioideae</taxon>
        <taxon>Cichorieae</taxon>
        <taxon>Cichoriinae</taxon>
        <taxon>Cichorium</taxon>
    </lineage>
</organism>
<evidence type="ECO:0000313" key="2">
    <source>
        <dbReference type="Proteomes" id="UP001055811"/>
    </source>
</evidence>
<comment type="caution">
    <text evidence="1">The sequence shown here is derived from an EMBL/GenBank/DDBJ whole genome shotgun (WGS) entry which is preliminary data.</text>
</comment>
<gene>
    <name evidence="1" type="ORF">L2E82_49798</name>
</gene>
<keyword evidence="2" id="KW-1185">Reference proteome</keyword>
<dbReference type="EMBL" id="CM042017">
    <property type="protein sequence ID" value="KAI3691439.1"/>
    <property type="molecule type" value="Genomic_DNA"/>
</dbReference>
<accession>A0ACB8Z0D8</accession>
<sequence length="66" mass="7212">MQHYKKELLRAINVRLATVKKDLVTACVPAESAEFNHETVSDLNCLPIGLDGLGLGLILHEKSLGK</sequence>
<reference evidence="2" key="1">
    <citation type="journal article" date="2022" name="Mol. Ecol. Resour.">
        <title>The genomes of chicory, endive, great burdock and yacon provide insights into Asteraceae palaeo-polyploidization history and plant inulin production.</title>
        <authorList>
            <person name="Fan W."/>
            <person name="Wang S."/>
            <person name="Wang H."/>
            <person name="Wang A."/>
            <person name="Jiang F."/>
            <person name="Liu H."/>
            <person name="Zhao H."/>
            <person name="Xu D."/>
            <person name="Zhang Y."/>
        </authorList>
    </citation>
    <scope>NUCLEOTIDE SEQUENCE [LARGE SCALE GENOMIC DNA]</scope>
    <source>
        <strain evidence="2">cv. Punajuju</strain>
    </source>
</reference>
<proteinExistence type="predicted"/>
<evidence type="ECO:0000313" key="1">
    <source>
        <dbReference type="EMBL" id="KAI3691439.1"/>
    </source>
</evidence>
<name>A0ACB8Z0D8_CICIN</name>